<evidence type="ECO:0000259" key="13">
    <source>
        <dbReference type="PROSITE" id="PS50020"/>
    </source>
</evidence>
<dbReference type="CDD" id="cd00078">
    <property type="entry name" value="HECTc"/>
    <property type="match status" value="1"/>
</dbReference>
<keyword evidence="4" id="KW-0963">Cytoplasm</keyword>
<evidence type="ECO:0000313" key="16">
    <source>
        <dbReference type="Proteomes" id="UP000053424"/>
    </source>
</evidence>
<comment type="pathway">
    <text evidence="3 8">Protein modification; protein ubiquitination.</text>
</comment>
<dbReference type="PROSITE" id="PS01159">
    <property type="entry name" value="WW_DOMAIN_1"/>
    <property type="match status" value="2"/>
</dbReference>
<feature type="compositionally biased region" description="Polar residues" evidence="11">
    <location>
        <begin position="281"/>
        <end position="296"/>
    </location>
</feature>
<dbReference type="EC" id="2.3.2.26" evidence="8"/>
<dbReference type="PROSITE" id="PS50020">
    <property type="entry name" value="WW_DOMAIN_2"/>
    <property type="match status" value="3"/>
</dbReference>
<dbReference type="InterPro" id="IPR050409">
    <property type="entry name" value="E3_ubiq-protein_ligase"/>
</dbReference>
<feature type="region of interest" description="Disordered" evidence="11">
    <location>
        <begin position="209"/>
        <end position="250"/>
    </location>
</feature>
<feature type="active site" description="Glycyl thioester intermediate" evidence="9 10">
    <location>
        <position position="772"/>
    </location>
</feature>
<dbReference type="Pfam" id="PF00632">
    <property type="entry name" value="HECT"/>
    <property type="match status" value="1"/>
</dbReference>
<dbReference type="AlphaFoldDB" id="A0A0C3CG93"/>
<dbReference type="UniPathway" id="UPA00143"/>
<evidence type="ECO:0000259" key="14">
    <source>
        <dbReference type="PROSITE" id="PS50237"/>
    </source>
</evidence>
<dbReference type="Gene3D" id="2.60.40.150">
    <property type="entry name" value="C2 domain"/>
    <property type="match status" value="1"/>
</dbReference>
<keyword evidence="5 8" id="KW-0808">Transferase</keyword>
<dbReference type="Proteomes" id="UP000053424">
    <property type="component" value="Unassembled WGS sequence"/>
</dbReference>
<dbReference type="InterPro" id="IPR036020">
    <property type="entry name" value="WW_dom_sf"/>
</dbReference>
<dbReference type="PIRSF" id="PIRSF001569">
    <property type="entry name" value="E3_ub_ligase_SMURF1"/>
    <property type="match status" value="1"/>
</dbReference>
<evidence type="ECO:0000256" key="6">
    <source>
        <dbReference type="ARBA" id="ARBA00022737"/>
    </source>
</evidence>
<feature type="compositionally biased region" description="Basic and acidic residues" evidence="11">
    <location>
        <begin position="336"/>
        <end position="353"/>
    </location>
</feature>
<dbReference type="InterPro" id="IPR035892">
    <property type="entry name" value="C2_domain_sf"/>
</dbReference>
<feature type="domain" description="WW" evidence="13">
    <location>
        <begin position="382"/>
        <end position="415"/>
    </location>
</feature>
<name>A0A0C3CG93_HEBCY</name>
<keyword evidence="6" id="KW-0677">Repeat</keyword>
<comment type="catalytic activity">
    <reaction evidence="1 8">
        <text>S-ubiquitinyl-[E2 ubiquitin-conjugating enzyme]-L-cysteine + [acceptor protein]-L-lysine = [E2 ubiquitin-conjugating enzyme]-L-cysteine + N(6)-ubiquitinyl-[acceptor protein]-L-lysine.</text>
        <dbReference type="EC" id="2.3.2.26"/>
    </reaction>
</comment>
<dbReference type="Pfam" id="PF00168">
    <property type="entry name" value="C2"/>
    <property type="match status" value="1"/>
</dbReference>
<dbReference type="InterPro" id="IPR000569">
    <property type="entry name" value="HECT_dom"/>
</dbReference>
<dbReference type="PANTHER" id="PTHR11254:SF440">
    <property type="entry name" value="E3 UBIQUITIN-PROTEIN LIGASE NEDD-4"/>
    <property type="match status" value="1"/>
</dbReference>
<protein>
    <recommendedName>
        <fullName evidence="8">E3 ubiquitin-protein ligase</fullName>
        <ecNumber evidence="8">2.3.2.26</ecNumber>
    </recommendedName>
</protein>
<feature type="region of interest" description="Disordered" evidence="11">
    <location>
        <begin position="148"/>
        <end position="184"/>
    </location>
</feature>
<accession>A0A0C3CG93</accession>
<dbReference type="PANTHER" id="PTHR11254">
    <property type="entry name" value="HECT DOMAIN UBIQUITIN-PROTEIN LIGASE"/>
    <property type="match status" value="1"/>
</dbReference>
<evidence type="ECO:0000256" key="7">
    <source>
        <dbReference type="ARBA" id="ARBA00022786"/>
    </source>
</evidence>
<feature type="compositionally biased region" description="Polar residues" evidence="11">
    <location>
        <begin position="148"/>
        <end position="166"/>
    </location>
</feature>
<keyword evidence="7 8" id="KW-0833">Ubl conjugation pathway</keyword>
<dbReference type="InterPro" id="IPR024928">
    <property type="entry name" value="E3_ub_ligase_SMURF1"/>
</dbReference>
<dbReference type="OrthoDB" id="8068875at2759"/>
<evidence type="ECO:0000256" key="5">
    <source>
        <dbReference type="ARBA" id="ARBA00022679"/>
    </source>
</evidence>
<dbReference type="STRING" id="686832.A0A0C3CG93"/>
<dbReference type="Pfam" id="PF00397">
    <property type="entry name" value="WW"/>
    <property type="match status" value="3"/>
</dbReference>
<dbReference type="SMART" id="SM00239">
    <property type="entry name" value="C2"/>
    <property type="match status" value="1"/>
</dbReference>
<evidence type="ECO:0000256" key="3">
    <source>
        <dbReference type="ARBA" id="ARBA00004906"/>
    </source>
</evidence>
<dbReference type="SUPFAM" id="SSF51045">
    <property type="entry name" value="WW domain"/>
    <property type="match status" value="3"/>
</dbReference>
<dbReference type="PROSITE" id="PS50237">
    <property type="entry name" value="HECT"/>
    <property type="match status" value="1"/>
</dbReference>
<reference evidence="16" key="2">
    <citation type="submission" date="2015-01" db="EMBL/GenBank/DDBJ databases">
        <title>Evolutionary Origins and Diversification of the Mycorrhizal Mutualists.</title>
        <authorList>
            <consortium name="DOE Joint Genome Institute"/>
            <consortium name="Mycorrhizal Genomics Consortium"/>
            <person name="Kohler A."/>
            <person name="Kuo A."/>
            <person name="Nagy L.G."/>
            <person name="Floudas D."/>
            <person name="Copeland A."/>
            <person name="Barry K.W."/>
            <person name="Cichocki N."/>
            <person name="Veneault-Fourrey C."/>
            <person name="LaButti K."/>
            <person name="Lindquist E.A."/>
            <person name="Lipzen A."/>
            <person name="Lundell T."/>
            <person name="Morin E."/>
            <person name="Murat C."/>
            <person name="Riley R."/>
            <person name="Ohm R."/>
            <person name="Sun H."/>
            <person name="Tunlid A."/>
            <person name="Henrissat B."/>
            <person name="Grigoriev I.V."/>
            <person name="Hibbett D.S."/>
            <person name="Martin F."/>
        </authorList>
    </citation>
    <scope>NUCLEOTIDE SEQUENCE [LARGE SCALE GENOMIC DNA]</scope>
    <source>
        <strain evidence="16">h7</strain>
    </source>
</reference>
<gene>
    <name evidence="15" type="ORF">M413DRAFT_443980</name>
</gene>
<feature type="domain" description="WW" evidence="13">
    <location>
        <begin position="242"/>
        <end position="275"/>
    </location>
</feature>
<dbReference type="FunFam" id="2.20.70.10:FF:000017">
    <property type="entry name" value="E3 ubiquitin-protein ligase"/>
    <property type="match status" value="1"/>
</dbReference>
<dbReference type="SUPFAM" id="SSF56204">
    <property type="entry name" value="Hect, E3 ligase catalytic domain"/>
    <property type="match status" value="1"/>
</dbReference>
<feature type="region of interest" description="Disordered" evidence="11">
    <location>
        <begin position="266"/>
        <end position="387"/>
    </location>
</feature>
<dbReference type="GO" id="GO:0006511">
    <property type="term" value="P:ubiquitin-dependent protein catabolic process"/>
    <property type="evidence" value="ECO:0007669"/>
    <property type="project" value="InterPro"/>
</dbReference>
<sequence length="804" mass="91125">MASSSRLNDPERSIKVTLYGASGLVKRELLSFPDPFAVLTVDGEQTSTTAIFRRSLSPTWNESFDVKVRHSSMIAIQIFDHRKFKKRDQGFLGVYNISAADALQLATSQTGLVQRDLSMTSNNLPVYGKIQFGFSLTSQVPHVHERPNLSTQEYGPQNIQPMQNPNHTERARLSNPMPQPAVDEDPSRILQTTLSTPSLRPSASHLALNTSFNSPQTRNEAPRPASTSGPAAGRVLNDEVGNPLPPGWEMRTDAQGRAYYVDHNTRQTTWHRPQLGIPGAQPNTSRPTSQLSTTQGPSRTPSANPTPTATSAISPAPSTPASQTGTYADIPLPLGWEERRTPEGRPYFVDHHTRTTTWTDPRRAIQPPPSAVTRPATNPNLGPLPSGWEMRLTSTGRVYFVDHNTRTTAWDDPRLPPNLDDNAPQYKRDYRRKVVYFRSQPKMRVLPGKCEVKVRRTRVLEDSYGAVMALTGEDLKRRLMVNFEGEDGLDYGGVSREWFFLLSHEIFNPSYGLFEYSTHDNYTLQINPASGINPDHLSYFKFIGRCLGLAIFHRRFLDAYFVPSFYKMILGKHMTLADLEAVDAELHRSLVWMLDNDITDVLDETFTTTEERFGELVTIELKPGGEEVPVTEANKKEYVDSYVAYRISRRVKEQFDSFMEGLLELIPRDLINVFDERELELLIGGMSEIDMDDWTKFTDYRGYEKTDQVIEWFWQCIRSWPAERKSRLLQFTTGTSRVPVNGFKDLQGSDGPRRFTIEKSGDPHGLPRSHTCFNRLDLPPYQDYESLESKLLFAIEETEGFGQE</sequence>
<dbReference type="FunFam" id="3.30.2410.10:FF:000001">
    <property type="entry name" value="E3 ubiquitin-protein ligase NEDD4-like"/>
    <property type="match status" value="1"/>
</dbReference>
<dbReference type="Gene3D" id="3.30.2160.10">
    <property type="entry name" value="Hect, E3 ligase catalytic domain"/>
    <property type="match status" value="1"/>
</dbReference>
<dbReference type="Gene3D" id="3.90.1750.10">
    <property type="entry name" value="Hect, E3 ligase catalytic domains"/>
    <property type="match status" value="1"/>
</dbReference>
<evidence type="ECO:0000256" key="11">
    <source>
        <dbReference type="SAM" id="MobiDB-lite"/>
    </source>
</evidence>
<dbReference type="Gene3D" id="2.20.70.10">
    <property type="match status" value="2"/>
</dbReference>
<dbReference type="EMBL" id="KN831776">
    <property type="protein sequence ID" value="KIM43169.1"/>
    <property type="molecule type" value="Genomic_DNA"/>
</dbReference>
<feature type="compositionally biased region" description="Low complexity" evidence="11">
    <location>
        <begin position="297"/>
        <end position="326"/>
    </location>
</feature>
<dbReference type="PROSITE" id="PS50004">
    <property type="entry name" value="C2"/>
    <property type="match status" value="1"/>
</dbReference>
<dbReference type="SMART" id="SM00119">
    <property type="entry name" value="HECTc"/>
    <property type="match status" value="1"/>
</dbReference>
<proteinExistence type="predicted"/>
<dbReference type="CDD" id="cd00201">
    <property type="entry name" value="WW"/>
    <property type="match status" value="3"/>
</dbReference>
<evidence type="ECO:0000313" key="15">
    <source>
        <dbReference type="EMBL" id="KIM43169.1"/>
    </source>
</evidence>
<feature type="compositionally biased region" description="Polar residues" evidence="11">
    <location>
        <begin position="209"/>
        <end position="229"/>
    </location>
</feature>
<reference evidence="15 16" key="1">
    <citation type="submission" date="2014-04" db="EMBL/GenBank/DDBJ databases">
        <authorList>
            <consortium name="DOE Joint Genome Institute"/>
            <person name="Kuo A."/>
            <person name="Gay G."/>
            <person name="Dore J."/>
            <person name="Kohler A."/>
            <person name="Nagy L.G."/>
            <person name="Floudas D."/>
            <person name="Copeland A."/>
            <person name="Barry K.W."/>
            <person name="Cichocki N."/>
            <person name="Veneault-Fourrey C."/>
            <person name="LaButti K."/>
            <person name="Lindquist E.A."/>
            <person name="Lipzen A."/>
            <person name="Lundell T."/>
            <person name="Morin E."/>
            <person name="Murat C."/>
            <person name="Sun H."/>
            <person name="Tunlid A."/>
            <person name="Henrissat B."/>
            <person name="Grigoriev I.V."/>
            <person name="Hibbett D.S."/>
            <person name="Martin F."/>
            <person name="Nordberg H.P."/>
            <person name="Cantor M.N."/>
            <person name="Hua S.X."/>
        </authorList>
    </citation>
    <scope>NUCLEOTIDE SEQUENCE [LARGE SCALE GENOMIC DNA]</scope>
    <source>
        <strain evidence="16">h7</strain>
    </source>
</reference>
<comment type="subcellular location">
    <subcellularLocation>
        <location evidence="2">Cytoplasm</location>
    </subcellularLocation>
</comment>
<dbReference type="CDD" id="cd08382">
    <property type="entry name" value="C2_Smurf-like"/>
    <property type="match status" value="1"/>
</dbReference>
<keyword evidence="16" id="KW-1185">Reference proteome</keyword>
<evidence type="ECO:0000256" key="4">
    <source>
        <dbReference type="ARBA" id="ARBA00022490"/>
    </source>
</evidence>
<organism evidence="15 16">
    <name type="scientific">Hebeloma cylindrosporum</name>
    <dbReference type="NCBI Taxonomy" id="76867"/>
    <lineage>
        <taxon>Eukaryota</taxon>
        <taxon>Fungi</taxon>
        <taxon>Dikarya</taxon>
        <taxon>Basidiomycota</taxon>
        <taxon>Agaricomycotina</taxon>
        <taxon>Agaricomycetes</taxon>
        <taxon>Agaricomycetidae</taxon>
        <taxon>Agaricales</taxon>
        <taxon>Agaricineae</taxon>
        <taxon>Hymenogastraceae</taxon>
        <taxon>Hebeloma</taxon>
    </lineage>
</organism>
<dbReference type="GO" id="GO:0016567">
    <property type="term" value="P:protein ubiquitination"/>
    <property type="evidence" value="ECO:0007669"/>
    <property type="project" value="UniProtKB-UniPathway"/>
</dbReference>
<dbReference type="SUPFAM" id="SSF49562">
    <property type="entry name" value="C2 domain (Calcium/lipid-binding domain, CaLB)"/>
    <property type="match status" value="1"/>
</dbReference>
<evidence type="ECO:0000256" key="9">
    <source>
        <dbReference type="PIRSR" id="PIRSR001569-1"/>
    </source>
</evidence>
<dbReference type="InterPro" id="IPR000008">
    <property type="entry name" value="C2_dom"/>
</dbReference>
<feature type="domain" description="C2" evidence="12">
    <location>
        <begin position="1"/>
        <end position="113"/>
    </location>
</feature>
<dbReference type="SMART" id="SM00456">
    <property type="entry name" value="WW"/>
    <property type="match status" value="3"/>
</dbReference>
<evidence type="ECO:0000256" key="2">
    <source>
        <dbReference type="ARBA" id="ARBA00004496"/>
    </source>
</evidence>
<evidence type="ECO:0000256" key="1">
    <source>
        <dbReference type="ARBA" id="ARBA00000885"/>
    </source>
</evidence>
<dbReference type="GO" id="GO:0005737">
    <property type="term" value="C:cytoplasm"/>
    <property type="evidence" value="ECO:0007669"/>
    <property type="project" value="UniProtKB-SubCell"/>
</dbReference>
<evidence type="ECO:0000256" key="10">
    <source>
        <dbReference type="PROSITE-ProRule" id="PRU00104"/>
    </source>
</evidence>
<feature type="domain" description="WW" evidence="13">
    <location>
        <begin position="330"/>
        <end position="363"/>
    </location>
</feature>
<feature type="domain" description="HECT" evidence="14">
    <location>
        <begin position="471"/>
        <end position="804"/>
    </location>
</feature>
<evidence type="ECO:0000256" key="8">
    <source>
        <dbReference type="PIRNR" id="PIRNR001569"/>
    </source>
</evidence>
<dbReference type="FunFam" id="3.30.2160.10:FF:000001">
    <property type="entry name" value="E3 ubiquitin-protein ligase NEDD4-like"/>
    <property type="match status" value="1"/>
</dbReference>
<dbReference type="GO" id="GO:0061630">
    <property type="term" value="F:ubiquitin protein ligase activity"/>
    <property type="evidence" value="ECO:0007669"/>
    <property type="project" value="UniProtKB-EC"/>
</dbReference>
<dbReference type="Gene3D" id="3.30.2410.10">
    <property type="entry name" value="Hect, E3 ligase catalytic domain"/>
    <property type="match status" value="1"/>
</dbReference>
<dbReference type="FunFam" id="3.90.1750.10:FF:000079">
    <property type="entry name" value="E3 ubiquitin-protein ligase"/>
    <property type="match status" value="1"/>
</dbReference>
<evidence type="ECO:0000259" key="12">
    <source>
        <dbReference type="PROSITE" id="PS50004"/>
    </source>
</evidence>
<dbReference type="InterPro" id="IPR001202">
    <property type="entry name" value="WW_dom"/>
</dbReference>
<dbReference type="HOGENOM" id="CLU_002173_0_0_1"/>
<dbReference type="InterPro" id="IPR035983">
    <property type="entry name" value="Hect_E3_ubiquitin_ligase"/>
</dbReference>